<organism evidence="10 11">
    <name type="scientific">Paramaledivibacter caminithermalis (strain DSM 15212 / CIP 107654 / DViRD3)</name>
    <name type="common">Clostridium caminithermale</name>
    <dbReference type="NCBI Taxonomy" id="1121301"/>
    <lineage>
        <taxon>Bacteria</taxon>
        <taxon>Bacillati</taxon>
        <taxon>Bacillota</taxon>
        <taxon>Clostridia</taxon>
        <taxon>Peptostreptococcales</taxon>
        <taxon>Caminicellaceae</taxon>
        <taxon>Paramaledivibacter</taxon>
    </lineage>
</organism>
<evidence type="ECO:0000313" key="10">
    <source>
        <dbReference type="EMBL" id="SHK04571.1"/>
    </source>
</evidence>
<comment type="similarity">
    <text evidence="2">Belongs to the GerABKC lipoprotein family.</text>
</comment>
<dbReference type="PANTHER" id="PTHR35789">
    <property type="entry name" value="SPORE GERMINATION PROTEIN B3"/>
    <property type="match status" value="1"/>
</dbReference>
<evidence type="ECO:0000256" key="3">
    <source>
        <dbReference type="ARBA" id="ARBA00022544"/>
    </source>
</evidence>
<dbReference type="PANTHER" id="PTHR35789:SF1">
    <property type="entry name" value="SPORE GERMINATION PROTEIN B3"/>
    <property type="match status" value="1"/>
</dbReference>
<dbReference type="Pfam" id="PF05504">
    <property type="entry name" value="Spore_GerAC"/>
    <property type="match status" value="1"/>
</dbReference>
<dbReference type="Gene3D" id="3.30.300.210">
    <property type="entry name" value="Nutrient germinant receptor protein C, domain 3"/>
    <property type="match status" value="1"/>
</dbReference>
<keyword evidence="3" id="KW-0309">Germination</keyword>
<dbReference type="GO" id="GO:0016020">
    <property type="term" value="C:membrane"/>
    <property type="evidence" value="ECO:0007669"/>
    <property type="project" value="UniProtKB-SubCell"/>
</dbReference>
<evidence type="ECO:0000259" key="8">
    <source>
        <dbReference type="Pfam" id="PF05504"/>
    </source>
</evidence>
<reference evidence="10 11" key="1">
    <citation type="submission" date="2016-11" db="EMBL/GenBank/DDBJ databases">
        <authorList>
            <person name="Jaros S."/>
            <person name="Januszkiewicz K."/>
            <person name="Wedrychowicz H."/>
        </authorList>
    </citation>
    <scope>NUCLEOTIDE SEQUENCE [LARGE SCALE GENOMIC DNA]</scope>
    <source>
        <strain evidence="10 11">DSM 15212</strain>
    </source>
</reference>
<name>A0A1M6P9C9_PARC5</name>
<feature type="domain" description="Spore germination GerAC-like C-terminal" evidence="8">
    <location>
        <begin position="205"/>
        <end position="370"/>
    </location>
</feature>
<evidence type="ECO:0000256" key="6">
    <source>
        <dbReference type="ARBA" id="ARBA00023139"/>
    </source>
</evidence>
<comment type="subcellular location">
    <subcellularLocation>
        <location evidence="1">Membrane</location>
        <topology evidence="1">Lipid-anchor</topology>
    </subcellularLocation>
</comment>
<evidence type="ECO:0000256" key="5">
    <source>
        <dbReference type="ARBA" id="ARBA00023136"/>
    </source>
</evidence>
<evidence type="ECO:0000259" key="9">
    <source>
        <dbReference type="Pfam" id="PF25198"/>
    </source>
</evidence>
<feature type="domain" description="Spore germination protein N-terminal" evidence="9">
    <location>
        <begin position="22"/>
        <end position="190"/>
    </location>
</feature>
<evidence type="ECO:0000256" key="2">
    <source>
        <dbReference type="ARBA" id="ARBA00007886"/>
    </source>
</evidence>
<dbReference type="NCBIfam" id="TIGR02887">
    <property type="entry name" value="spore_ger_x_C"/>
    <property type="match status" value="1"/>
</dbReference>
<dbReference type="Pfam" id="PF25198">
    <property type="entry name" value="Spore_GerAC_N"/>
    <property type="match status" value="1"/>
</dbReference>
<keyword evidence="6" id="KW-0564">Palmitate</keyword>
<dbReference type="Proteomes" id="UP000184465">
    <property type="component" value="Unassembled WGS sequence"/>
</dbReference>
<keyword evidence="11" id="KW-1185">Reference proteome</keyword>
<dbReference type="OrthoDB" id="9816067at2"/>
<evidence type="ECO:0000256" key="1">
    <source>
        <dbReference type="ARBA" id="ARBA00004635"/>
    </source>
</evidence>
<protein>
    <submittedName>
        <fullName evidence="10">Spore germination protein KC</fullName>
    </submittedName>
</protein>
<dbReference type="RefSeq" id="WP_073149577.1">
    <property type="nucleotide sequence ID" value="NZ_FRAG01000022.1"/>
</dbReference>
<dbReference type="InterPro" id="IPR008844">
    <property type="entry name" value="Spore_GerAC-like"/>
</dbReference>
<evidence type="ECO:0000313" key="11">
    <source>
        <dbReference type="Proteomes" id="UP000184465"/>
    </source>
</evidence>
<evidence type="ECO:0000256" key="4">
    <source>
        <dbReference type="ARBA" id="ARBA00022729"/>
    </source>
</evidence>
<keyword evidence="7" id="KW-0449">Lipoprotein</keyword>
<dbReference type="InterPro" id="IPR057336">
    <property type="entry name" value="GerAC_N"/>
</dbReference>
<dbReference type="PROSITE" id="PS51257">
    <property type="entry name" value="PROKAR_LIPOPROTEIN"/>
    <property type="match status" value="1"/>
</dbReference>
<keyword evidence="4" id="KW-0732">Signal</keyword>
<dbReference type="EMBL" id="FRAG01000022">
    <property type="protein sequence ID" value="SHK04571.1"/>
    <property type="molecule type" value="Genomic_DNA"/>
</dbReference>
<evidence type="ECO:0000256" key="7">
    <source>
        <dbReference type="ARBA" id="ARBA00023288"/>
    </source>
</evidence>
<proteinExistence type="inferred from homology"/>
<accession>A0A1M6P9C9</accession>
<dbReference type="InterPro" id="IPR046953">
    <property type="entry name" value="Spore_GerAC-like_C"/>
</dbReference>
<sequence>MKKLYFIIIVITLFILSGCWNYSDVNKMRFVAGVAIDYDESKDKYIVTSEVVKLLEGGQRFGSALFQSRGETVFDAVRDTIMKNARKLYWGHTKVIILSKDVTGKRLVPILDYISRDGEFRDNVWILISDEDTANEIFENTFENRDEITSFHIDDTLKNEKNISTYHAIPAWRFIGTTYDKGASPTLPMVIVAEKDGIKVPKVRGQAIIKGSNLVGTLDETETKIYLWIINELEGGVLTVKTEVSDRPIEVTLELFANKTRIKPIKSGDEIVIKINIESDFGIGEISGEVNVIEKKAREVLKRDTEAEIKKQMENVIKKVQKEYKSDIFGFGIKIKDKMPEKWRQIEPYWDEVFKDLETEINVNVNIRGSALTLEPIKIED</sequence>
<gene>
    <name evidence="10" type="ORF">SAMN02745912_02069</name>
</gene>
<keyword evidence="5" id="KW-0472">Membrane</keyword>
<dbReference type="InterPro" id="IPR038501">
    <property type="entry name" value="Spore_GerAC_C_sf"/>
</dbReference>
<dbReference type="AlphaFoldDB" id="A0A1M6P9C9"/>
<dbReference type="STRING" id="1121301.SAMN02745912_02069"/>
<dbReference type="GO" id="GO:0009847">
    <property type="term" value="P:spore germination"/>
    <property type="evidence" value="ECO:0007669"/>
    <property type="project" value="InterPro"/>
</dbReference>